<keyword evidence="4" id="KW-1185">Reference proteome</keyword>
<comment type="caution">
    <text evidence="3">The sequence shown here is derived from an EMBL/GenBank/DDBJ whole genome shotgun (WGS) entry which is preliminary data.</text>
</comment>
<reference evidence="3 4" key="1">
    <citation type="journal article" date="2023" name="G3 (Bethesda)">
        <title>A chromosome-level genome assembly of Zasmidium syzygii isolated from banana leaves.</title>
        <authorList>
            <person name="van Westerhoven A.C."/>
            <person name="Mehrabi R."/>
            <person name="Talebi R."/>
            <person name="Steentjes M.B.F."/>
            <person name="Corcolon B."/>
            <person name="Chong P.A."/>
            <person name="Kema G.H.J."/>
            <person name="Seidl M.F."/>
        </authorList>
    </citation>
    <scope>NUCLEOTIDE SEQUENCE [LARGE SCALE GENOMIC DNA]</scope>
    <source>
        <strain evidence="3 4">P124</strain>
    </source>
</reference>
<evidence type="ECO:0000256" key="1">
    <source>
        <dbReference type="SAM" id="MobiDB-lite"/>
    </source>
</evidence>
<feature type="domain" description="Heterokaryon incompatibility" evidence="2">
    <location>
        <begin position="121"/>
        <end position="272"/>
    </location>
</feature>
<proteinExistence type="predicted"/>
<feature type="compositionally biased region" description="Low complexity" evidence="1">
    <location>
        <begin position="47"/>
        <end position="60"/>
    </location>
</feature>
<dbReference type="PANTHER" id="PTHR24148">
    <property type="entry name" value="ANKYRIN REPEAT DOMAIN-CONTAINING PROTEIN 39 HOMOLOG-RELATED"/>
    <property type="match status" value="1"/>
</dbReference>
<dbReference type="Proteomes" id="UP001305779">
    <property type="component" value="Unassembled WGS sequence"/>
</dbReference>
<evidence type="ECO:0000259" key="2">
    <source>
        <dbReference type="Pfam" id="PF06985"/>
    </source>
</evidence>
<accession>A0ABR0EEA1</accession>
<organism evidence="3 4">
    <name type="scientific">Zasmidium cellare</name>
    <name type="common">Wine cellar mold</name>
    <name type="synonym">Racodium cellare</name>
    <dbReference type="NCBI Taxonomy" id="395010"/>
    <lineage>
        <taxon>Eukaryota</taxon>
        <taxon>Fungi</taxon>
        <taxon>Dikarya</taxon>
        <taxon>Ascomycota</taxon>
        <taxon>Pezizomycotina</taxon>
        <taxon>Dothideomycetes</taxon>
        <taxon>Dothideomycetidae</taxon>
        <taxon>Mycosphaerellales</taxon>
        <taxon>Mycosphaerellaceae</taxon>
        <taxon>Zasmidium</taxon>
    </lineage>
</organism>
<gene>
    <name evidence="3" type="ORF">PRZ48_007988</name>
</gene>
<feature type="region of interest" description="Disordered" evidence="1">
    <location>
        <begin position="1"/>
        <end position="60"/>
    </location>
</feature>
<evidence type="ECO:0000313" key="4">
    <source>
        <dbReference type="Proteomes" id="UP001305779"/>
    </source>
</evidence>
<dbReference type="InterPro" id="IPR052895">
    <property type="entry name" value="HetReg/Transcr_Mod"/>
</dbReference>
<evidence type="ECO:0000313" key="3">
    <source>
        <dbReference type="EMBL" id="KAK4499802.1"/>
    </source>
</evidence>
<dbReference type="InterPro" id="IPR010730">
    <property type="entry name" value="HET"/>
</dbReference>
<dbReference type="Pfam" id="PF26639">
    <property type="entry name" value="Het-6_barrel"/>
    <property type="match status" value="1"/>
</dbReference>
<dbReference type="PANTHER" id="PTHR24148:SF64">
    <property type="entry name" value="HETEROKARYON INCOMPATIBILITY DOMAIN-CONTAINING PROTEIN"/>
    <property type="match status" value="1"/>
</dbReference>
<protein>
    <recommendedName>
        <fullName evidence="2">Heterokaryon incompatibility domain-containing protein</fullName>
    </recommendedName>
</protein>
<dbReference type="Pfam" id="PF06985">
    <property type="entry name" value="HET"/>
    <property type="match status" value="1"/>
</dbReference>
<sequence length="603" mass="67897">MMTSTAADLNDSEVQMLAQMNLAEDEDATNSPVQDDVEDKKTELGDTSTPRPRSSSVPHPPKTLWSSFLTLSTSLLEPRPYRYKPLLNKGDFRLLSISRSGVDKQLYFQMTRQRMDDCPPYEAISYTWGSTDRTEKIFHAFTGEVLYITKNCVSALSSVYSDSERRLWIDAICINQNDVEERSLQVSIMADIFRNANRTIAYVGQSDDASAFLASLPSSRARYGDNYDFRTPNSYEYSRGTLDPLPPSDQEFQQVKAVASRPWFSRTWVIQEVLLSRNLIMQAGADVMGFAGICAILQKHAQDYERTVPGITNTFLRYGNEMQVQSRHHKHLAHFATLDNVPLPSPGSRIKGYLKYWQLFNFLFETAPYQCRDARDKLFALISLFDGEPPEGLKPDYSLDVGTVYANISRYFIASEGITLGLSAAKGVNATTDIPSWAIDWRDVPSMDALLRGKLGDRAQYSAGFVPTGRLSRSMHHQDIPVVPSEGKILRLRGLRAGVVLEHTDSTLVPSIDWMYHSEPQHKLGPHGNWYLPEATQAGDAVVVFLGFEVPFVLRKAEKAWLLVGECDVEEIMYGQALYAFTPMWNELGSEIPLSPLEDFDIV</sequence>
<name>A0ABR0EEA1_ZASCE</name>
<dbReference type="EMBL" id="JAXOVC010000006">
    <property type="protein sequence ID" value="KAK4499802.1"/>
    <property type="molecule type" value="Genomic_DNA"/>
</dbReference>